<dbReference type="Pfam" id="PF13561">
    <property type="entry name" value="adh_short_C2"/>
    <property type="match status" value="1"/>
</dbReference>
<dbReference type="Gene3D" id="3.40.50.720">
    <property type="entry name" value="NAD(P)-binding Rossmann-like Domain"/>
    <property type="match status" value="1"/>
</dbReference>
<dbReference type="RefSeq" id="WP_275631394.1">
    <property type="nucleotide sequence ID" value="NZ_JARGYD010000001.1"/>
</dbReference>
<dbReference type="EMBL" id="JBHRTB010000010">
    <property type="protein sequence ID" value="MFC3144134.1"/>
    <property type="molecule type" value="Genomic_DNA"/>
</dbReference>
<proteinExistence type="inferred from homology"/>
<dbReference type="InterPro" id="IPR050259">
    <property type="entry name" value="SDR"/>
</dbReference>
<dbReference type="PRINTS" id="PR00081">
    <property type="entry name" value="GDHRDH"/>
</dbReference>
<organism evidence="2 3">
    <name type="scientific">Psychromarinibacter halotolerans</name>
    <dbReference type="NCBI Taxonomy" id="1775175"/>
    <lineage>
        <taxon>Bacteria</taxon>
        <taxon>Pseudomonadati</taxon>
        <taxon>Pseudomonadota</taxon>
        <taxon>Alphaproteobacteria</taxon>
        <taxon>Rhodobacterales</taxon>
        <taxon>Paracoccaceae</taxon>
        <taxon>Psychromarinibacter</taxon>
    </lineage>
</organism>
<comment type="caution">
    <text evidence="2">The sequence shown here is derived from an EMBL/GenBank/DDBJ whole genome shotgun (WGS) entry which is preliminary data.</text>
</comment>
<accession>A0ABV7GRC4</accession>
<keyword evidence="3" id="KW-1185">Reference proteome</keyword>
<dbReference type="PANTHER" id="PTHR42879:SF6">
    <property type="entry name" value="NADPH-DEPENDENT REDUCTASE BACG"/>
    <property type="match status" value="1"/>
</dbReference>
<dbReference type="Proteomes" id="UP001595632">
    <property type="component" value="Unassembled WGS sequence"/>
</dbReference>
<comment type="similarity">
    <text evidence="1">Belongs to the short-chain dehydrogenases/reductases (SDR) family.</text>
</comment>
<evidence type="ECO:0000256" key="1">
    <source>
        <dbReference type="ARBA" id="ARBA00006484"/>
    </source>
</evidence>
<dbReference type="InterPro" id="IPR002347">
    <property type="entry name" value="SDR_fam"/>
</dbReference>
<reference evidence="3" key="1">
    <citation type="journal article" date="2019" name="Int. J. Syst. Evol. Microbiol.">
        <title>The Global Catalogue of Microorganisms (GCM) 10K type strain sequencing project: providing services to taxonomists for standard genome sequencing and annotation.</title>
        <authorList>
            <consortium name="The Broad Institute Genomics Platform"/>
            <consortium name="The Broad Institute Genome Sequencing Center for Infectious Disease"/>
            <person name="Wu L."/>
            <person name="Ma J."/>
        </authorList>
    </citation>
    <scope>NUCLEOTIDE SEQUENCE [LARGE SCALE GENOMIC DNA]</scope>
    <source>
        <strain evidence="3">KCTC 52366</strain>
    </source>
</reference>
<evidence type="ECO:0000313" key="3">
    <source>
        <dbReference type="Proteomes" id="UP001595632"/>
    </source>
</evidence>
<protein>
    <submittedName>
        <fullName evidence="2">SDR family oxidoreductase</fullName>
    </submittedName>
</protein>
<dbReference type="InterPro" id="IPR036291">
    <property type="entry name" value="NAD(P)-bd_dom_sf"/>
</dbReference>
<dbReference type="PANTHER" id="PTHR42879">
    <property type="entry name" value="3-OXOACYL-(ACYL-CARRIER-PROTEIN) REDUCTASE"/>
    <property type="match status" value="1"/>
</dbReference>
<sequence length="262" mass="26527">MDLGLKGKRALVMSSSRGLGLGIAEALAAEGADVLLTGRSAEALAVNVDTINARGAGRAHSFAADLSDPDSASALLSAAAEMLGGVDILVANTGGPPPGRMADADLSVMAAQFDTMVLRVMQIAAGVVPGMRERGWGRIVTVASSGVVQPIPNIGLSNVLRSALVGWSKSMSNDLAADGITVNMVLPGRIHTSRVDELDGAAAKKSGKTVEEVAEASRATIPAGRYGTVQEFANVATFLASDAASYVTGGMIRVDGGLVKGV</sequence>
<gene>
    <name evidence="2" type="ORF">ACFOGP_15545</name>
</gene>
<dbReference type="SUPFAM" id="SSF51735">
    <property type="entry name" value="NAD(P)-binding Rossmann-fold domains"/>
    <property type="match status" value="1"/>
</dbReference>
<name>A0ABV7GRC4_9RHOB</name>
<evidence type="ECO:0000313" key="2">
    <source>
        <dbReference type="EMBL" id="MFC3144134.1"/>
    </source>
</evidence>